<dbReference type="Proteomes" id="UP000215914">
    <property type="component" value="Chromosome 5"/>
</dbReference>
<dbReference type="PANTHER" id="PTHR34656">
    <property type="entry name" value="PYRROLINE-5-CARBOXYLATE REDUCTASE"/>
    <property type="match status" value="1"/>
</dbReference>
<dbReference type="OMA" id="KSMISWY"/>
<accession>A0A251UPQ8</accession>
<keyword evidence="1" id="KW-0472">Membrane</keyword>
<keyword evidence="1" id="KW-0812">Transmembrane</keyword>
<dbReference type="AlphaFoldDB" id="A0A251UPQ8"/>
<keyword evidence="4" id="KW-1185">Reference proteome</keyword>
<reference evidence="2" key="3">
    <citation type="submission" date="2020-06" db="EMBL/GenBank/DDBJ databases">
        <title>Helianthus annuus Genome sequencing and assembly Release 2.</title>
        <authorList>
            <person name="Gouzy J."/>
            <person name="Langlade N."/>
            <person name="Munos S."/>
        </authorList>
    </citation>
    <scope>NUCLEOTIDE SEQUENCE</scope>
    <source>
        <tissue evidence="2">Leaves</tissue>
    </source>
</reference>
<dbReference type="FunCoup" id="A0A251UPQ8">
    <property type="interactions" value="757"/>
</dbReference>
<sequence length="173" mass="18899">MADNIQDDHRNPPSTAYIILLKLMSKRRTWVFLFLFVYTVLLSSSWNLLKLVLSWYDSAVTASPSSSTGWPAIYASVALGVMFGLLSMAAALAVVIPATIVMWISVLVLLTFCGMPRKSVVVEGKKLTVEIARTVGKILIKEGNLVAAVGAVFGYFLLVRSGGMIKSKAMYNF</sequence>
<protein>
    <recommendedName>
        <fullName evidence="5">Pyrroline-5-carboxylate reductase</fullName>
    </recommendedName>
</protein>
<evidence type="ECO:0000313" key="3">
    <source>
        <dbReference type="EMBL" id="OTG25039.1"/>
    </source>
</evidence>
<gene>
    <name evidence="3" type="ORF">HannXRQ_Chr05g0143311</name>
    <name evidence="2" type="ORF">HanXRQr2_Chr05g0210011</name>
</gene>
<proteinExistence type="predicted"/>
<dbReference type="PANTHER" id="PTHR34656:SF1">
    <property type="entry name" value="PYRROLINE-5-CARBOXYLATE REDUCTASE"/>
    <property type="match status" value="1"/>
</dbReference>
<dbReference type="Gramene" id="mRNA:HanXRQr2_Chr05g0210011">
    <property type="protein sequence ID" value="CDS:HanXRQr2_Chr05g0210011.1"/>
    <property type="gene ID" value="HanXRQr2_Chr05g0210011"/>
</dbReference>
<organism evidence="3 4">
    <name type="scientific">Helianthus annuus</name>
    <name type="common">Common sunflower</name>
    <dbReference type="NCBI Taxonomy" id="4232"/>
    <lineage>
        <taxon>Eukaryota</taxon>
        <taxon>Viridiplantae</taxon>
        <taxon>Streptophyta</taxon>
        <taxon>Embryophyta</taxon>
        <taxon>Tracheophyta</taxon>
        <taxon>Spermatophyta</taxon>
        <taxon>Magnoliopsida</taxon>
        <taxon>eudicotyledons</taxon>
        <taxon>Gunneridae</taxon>
        <taxon>Pentapetalae</taxon>
        <taxon>asterids</taxon>
        <taxon>campanulids</taxon>
        <taxon>Asterales</taxon>
        <taxon>Asteraceae</taxon>
        <taxon>Asteroideae</taxon>
        <taxon>Heliantheae alliance</taxon>
        <taxon>Heliantheae</taxon>
        <taxon>Helianthus</taxon>
    </lineage>
</organism>
<reference evidence="3" key="2">
    <citation type="submission" date="2017-02" db="EMBL/GenBank/DDBJ databases">
        <title>Sunflower complete genome.</title>
        <authorList>
            <person name="Langlade N."/>
            <person name="Munos S."/>
        </authorList>
    </citation>
    <scope>NUCLEOTIDE SEQUENCE [LARGE SCALE GENOMIC DNA]</scope>
    <source>
        <tissue evidence="3">Leaves</tissue>
    </source>
</reference>
<reference evidence="2 4" key="1">
    <citation type="journal article" date="2017" name="Nature">
        <title>The sunflower genome provides insights into oil metabolism, flowering and Asterid evolution.</title>
        <authorList>
            <person name="Badouin H."/>
            <person name="Gouzy J."/>
            <person name="Grassa C.J."/>
            <person name="Murat F."/>
            <person name="Staton S.E."/>
            <person name="Cottret L."/>
            <person name="Lelandais-Briere C."/>
            <person name="Owens G.L."/>
            <person name="Carrere S."/>
            <person name="Mayjonade B."/>
            <person name="Legrand L."/>
            <person name="Gill N."/>
            <person name="Kane N.C."/>
            <person name="Bowers J.E."/>
            <person name="Hubner S."/>
            <person name="Bellec A."/>
            <person name="Berard A."/>
            <person name="Berges H."/>
            <person name="Blanchet N."/>
            <person name="Boniface M.C."/>
            <person name="Brunel D."/>
            <person name="Catrice O."/>
            <person name="Chaidir N."/>
            <person name="Claudel C."/>
            <person name="Donnadieu C."/>
            <person name="Faraut T."/>
            <person name="Fievet G."/>
            <person name="Helmstetter N."/>
            <person name="King M."/>
            <person name="Knapp S.J."/>
            <person name="Lai Z."/>
            <person name="Le Paslier M.C."/>
            <person name="Lippi Y."/>
            <person name="Lorenzon L."/>
            <person name="Mandel J.R."/>
            <person name="Marage G."/>
            <person name="Marchand G."/>
            <person name="Marquand E."/>
            <person name="Bret-Mestries E."/>
            <person name="Morien E."/>
            <person name="Nambeesan S."/>
            <person name="Nguyen T."/>
            <person name="Pegot-Espagnet P."/>
            <person name="Pouilly N."/>
            <person name="Raftis F."/>
            <person name="Sallet E."/>
            <person name="Schiex T."/>
            <person name="Thomas J."/>
            <person name="Vandecasteele C."/>
            <person name="Vares D."/>
            <person name="Vear F."/>
            <person name="Vautrin S."/>
            <person name="Crespi M."/>
            <person name="Mangin B."/>
            <person name="Burke J.M."/>
            <person name="Salse J."/>
            <person name="Munos S."/>
            <person name="Vincourt P."/>
            <person name="Rieseberg L.H."/>
            <person name="Langlade N.B."/>
        </authorList>
    </citation>
    <scope>NUCLEOTIDE SEQUENCE [LARGE SCALE GENOMIC DNA]</scope>
    <source>
        <strain evidence="4">cv. SF193</strain>
        <tissue evidence="2">Leaves</tissue>
    </source>
</reference>
<dbReference type="EMBL" id="MNCJ02000320">
    <property type="protein sequence ID" value="KAF5805495.1"/>
    <property type="molecule type" value="Genomic_DNA"/>
</dbReference>
<evidence type="ECO:0000313" key="4">
    <source>
        <dbReference type="Proteomes" id="UP000215914"/>
    </source>
</evidence>
<name>A0A251UPQ8_HELAN</name>
<keyword evidence="1" id="KW-1133">Transmembrane helix</keyword>
<dbReference type="InParanoid" id="A0A251UPQ8"/>
<dbReference type="EMBL" id="CM007894">
    <property type="protein sequence ID" value="OTG25039.1"/>
    <property type="molecule type" value="Genomic_DNA"/>
</dbReference>
<feature type="transmembrane region" description="Helical" evidence="1">
    <location>
        <begin position="30"/>
        <end position="49"/>
    </location>
</feature>
<feature type="transmembrane region" description="Helical" evidence="1">
    <location>
        <begin position="138"/>
        <end position="158"/>
    </location>
</feature>
<evidence type="ECO:0000256" key="1">
    <source>
        <dbReference type="SAM" id="Phobius"/>
    </source>
</evidence>
<evidence type="ECO:0000313" key="2">
    <source>
        <dbReference type="EMBL" id="KAF5805495.1"/>
    </source>
</evidence>
<evidence type="ECO:0008006" key="5">
    <source>
        <dbReference type="Google" id="ProtNLM"/>
    </source>
</evidence>